<dbReference type="Proteomes" id="UP001474421">
    <property type="component" value="Unassembled WGS sequence"/>
</dbReference>
<evidence type="ECO:0000313" key="3">
    <source>
        <dbReference type="Proteomes" id="UP001474421"/>
    </source>
</evidence>
<name>A0AAW1B3T2_CROAD</name>
<dbReference type="AlphaFoldDB" id="A0AAW1B3T2"/>
<dbReference type="EMBL" id="JAOTOJ010000008">
    <property type="protein sequence ID" value="KAK9396707.1"/>
    <property type="molecule type" value="Genomic_DNA"/>
</dbReference>
<comment type="caution">
    <text evidence="2">The sequence shown here is derived from an EMBL/GenBank/DDBJ whole genome shotgun (WGS) entry which is preliminary data.</text>
</comment>
<evidence type="ECO:0000313" key="2">
    <source>
        <dbReference type="EMBL" id="KAK9396707.1"/>
    </source>
</evidence>
<evidence type="ECO:0000256" key="1">
    <source>
        <dbReference type="SAM" id="MobiDB-lite"/>
    </source>
</evidence>
<accession>A0AAW1B3T2</accession>
<protein>
    <submittedName>
        <fullName evidence="2">Uncharacterized protein</fullName>
    </submittedName>
</protein>
<organism evidence="2 3">
    <name type="scientific">Crotalus adamanteus</name>
    <name type="common">Eastern diamondback rattlesnake</name>
    <dbReference type="NCBI Taxonomy" id="8729"/>
    <lineage>
        <taxon>Eukaryota</taxon>
        <taxon>Metazoa</taxon>
        <taxon>Chordata</taxon>
        <taxon>Craniata</taxon>
        <taxon>Vertebrata</taxon>
        <taxon>Euteleostomi</taxon>
        <taxon>Lepidosauria</taxon>
        <taxon>Squamata</taxon>
        <taxon>Bifurcata</taxon>
        <taxon>Unidentata</taxon>
        <taxon>Episquamata</taxon>
        <taxon>Toxicofera</taxon>
        <taxon>Serpentes</taxon>
        <taxon>Colubroidea</taxon>
        <taxon>Viperidae</taxon>
        <taxon>Crotalinae</taxon>
        <taxon>Crotalus</taxon>
    </lineage>
</organism>
<feature type="region of interest" description="Disordered" evidence="1">
    <location>
        <begin position="351"/>
        <end position="370"/>
    </location>
</feature>
<sequence>MLILDTGISEASDDISLRFKRHLERLKSHKKKVQRNNWLGKNPREEVLFFRLLTKRRGFATTTGNPAGEQGKLASVAVAEKWGKWARGLVPLKYKRWLQVAPKAKNIEYEEKTHELAIQEELAKEISKPSAKISLKTKSHLERLKSHYIAVQKGQWLGKHPTGEDVFLRLLTKRRGFAKTTGKNAREQIKPTSGKSPLERLKSNQETLQRDHWLGKNLTEFVKLLRKRRGFAKTTGKLAGEQVKPTSHTMGEEIGKPQQVSSLNRLHRASGHSLQKRSILHLPTELPPLTSSIVVEDSDKDWAGKVVFVLKSTNRSARPSHVKHIIITEQAKKENIPSEQNTEKVIKKEVESEESRKENPLSHLITGGSNSQIPTDELSPDIILFNETHWDHHEQTTSVPPSFDFLSTTNNFLLRHYDFESEWQKKLATIFPDEVSKNIIAQFMHFIKTRCNKLPIQICPEFIATVDHTMREIIKSAEIERLSALRKFYLLPAKKVNHIPTASSRKMEKPSDEVKVI</sequence>
<keyword evidence="3" id="KW-1185">Reference proteome</keyword>
<reference evidence="2 3" key="1">
    <citation type="journal article" date="2024" name="Proc. Natl. Acad. Sci. U.S.A.">
        <title>The genetic regulatory architecture and epigenomic basis for age-related changes in rattlesnake venom.</title>
        <authorList>
            <person name="Hogan M.P."/>
            <person name="Holding M.L."/>
            <person name="Nystrom G.S."/>
            <person name="Colston T.J."/>
            <person name="Bartlett D.A."/>
            <person name="Mason A.J."/>
            <person name="Ellsworth S.A."/>
            <person name="Rautsaw R.M."/>
            <person name="Lawrence K.C."/>
            <person name="Strickland J.L."/>
            <person name="He B."/>
            <person name="Fraser P."/>
            <person name="Margres M.J."/>
            <person name="Gilbert D.M."/>
            <person name="Gibbs H.L."/>
            <person name="Parkinson C.L."/>
            <person name="Rokyta D.R."/>
        </authorList>
    </citation>
    <scope>NUCLEOTIDE SEQUENCE [LARGE SCALE GENOMIC DNA]</scope>
    <source>
        <strain evidence="2">DRR0105</strain>
    </source>
</reference>
<proteinExistence type="predicted"/>
<gene>
    <name evidence="2" type="ORF">NXF25_020068</name>
</gene>
<feature type="compositionally biased region" description="Basic and acidic residues" evidence="1">
    <location>
        <begin position="351"/>
        <end position="360"/>
    </location>
</feature>